<dbReference type="AlphaFoldDB" id="A0AAW0F5L9"/>
<gene>
    <name evidence="1" type="ORF">NESM_000099200</name>
</gene>
<name>A0AAW0F5L9_9TRYP</name>
<proteinExistence type="predicted"/>
<dbReference type="Proteomes" id="UP001430356">
    <property type="component" value="Unassembled WGS sequence"/>
</dbReference>
<dbReference type="EMBL" id="JAECZO010000005">
    <property type="protein sequence ID" value="KAK7200448.1"/>
    <property type="molecule type" value="Genomic_DNA"/>
</dbReference>
<protein>
    <submittedName>
        <fullName evidence="1">Uncharacterized protein</fullName>
    </submittedName>
</protein>
<evidence type="ECO:0000313" key="2">
    <source>
        <dbReference type="Proteomes" id="UP001430356"/>
    </source>
</evidence>
<organism evidence="1 2">
    <name type="scientific">Novymonas esmeraldas</name>
    <dbReference type="NCBI Taxonomy" id="1808958"/>
    <lineage>
        <taxon>Eukaryota</taxon>
        <taxon>Discoba</taxon>
        <taxon>Euglenozoa</taxon>
        <taxon>Kinetoplastea</taxon>
        <taxon>Metakinetoplastina</taxon>
        <taxon>Trypanosomatida</taxon>
        <taxon>Trypanosomatidae</taxon>
        <taxon>Novymonas</taxon>
    </lineage>
</organism>
<reference evidence="1 2" key="1">
    <citation type="journal article" date="2021" name="MBio">
        <title>A New Model Trypanosomatid, Novymonas esmeraldas: Genomic Perception of Its 'Candidatus Pandoraea novymonadis' Endosymbiont.</title>
        <authorList>
            <person name="Zakharova A."/>
            <person name="Saura A."/>
            <person name="Butenko A."/>
            <person name="Podesvova L."/>
            <person name="Warmusova S."/>
            <person name="Kostygov A.Y."/>
            <person name="Nenarokova A."/>
            <person name="Lukes J."/>
            <person name="Opperdoes F.R."/>
            <person name="Yurchenko V."/>
        </authorList>
    </citation>
    <scope>NUCLEOTIDE SEQUENCE [LARGE SCALE GENOMIC DNA]</scope>
    <source>
        <strain evidence="1 2">E262AT.01</strain>
    </source>
</reference>
<keyword evidence="2" id="KW-1185">Reference proteome</keyword>
<sequence>MFRRLSALSPRWTAAAVSSALAPVMSPASRSYASKSVEPATDDAEFEFFEDDLWFLDELCDENVGDLFSYIPSADATLLGHDQPRSKK</sequence>
<comment type="caution">
    <text evidence="1">The sequence shown here is derived from an EMBL/GenBank/DDBJ whole genome shotgun (WGS) entry which is preliminary data.</text>
</comment>
<evidence type="ECO:0000313" key="1">
    <source>
        <dbReference type="EMBL" id="KAK7200448.1"/>
    </source>
</evidence>
<accession>A0AAW0F5L9</accession>